<feature type="region of interest" description="Disordered" evidence="1">
    <location>
        <begin position="1"/>
        <end position="111"/>
    </location>
</feature>
<protein>
    <submittedName>
        <fullName evidence="2">Uncharacterized protein</fullName>
    </submittedName>
</protein>
<feature type="compositionally biased region" description="Polar residues" evidence="1">
    <location>
        <begin position="1"/>
        <end position="11"/>
    </location>
</feature>
<sequence length="111" mass="12216">MHLQQANQNAPGNRHRRSPTTPHRHYIGAQNSPSHQTSSSTLRRTAAMASSRFSTPDAIPVQPDNFYGQAGPSTPATEKGYLDPQDDPQDDPPATRSIPVFKPSMEEFADF</sequence>
<gene>
    <name evidence="2" type="ORF">M422DRAFT_254090</name>
</gene>
<dbReference type="Proteomes" id="UP000054279">
    <property type="component" value="Unassembled WGS sequence"/>
</dbReference>
<evidence type="ECO:0000313" key="3">
    <source>
        <dbReference type="Proteomes" id="UP000054279"/>
    </source>
</evidence>
<proteinExistence type="predicted"/>
<dbReference type="EMBL" id="KN837128">
    <property type="protein sequence ID" value="KIJ42647.1"/>
    <property type="molecule type" value="Genomic_DNA"/>
</dbReference>
<organism evidence="2 3">
    <name type="scientific">Sphaerobolus stellatus (strain SS14)</name>
    <dbReference type="NCBI Taxonomy" id="990650"/>
    <lineage>
        <taxon>Eukaryota</taxon>
        <taxon>Fungi</taxon>
        <taxon>Dikarya</taxon>
        <taxon>Basidiomycota</taxon>
        <taxon>Agaricomycotina</taxon>
        <taxon>Agaricomycetes</taxon>
        <taxon>Phallomycetidae</taxon>
        <taxon>Geastrales</taxon>
        <taxon>Sphaerobolaceae</taxon>
        <taxon>Sphaerobolus</taxon>
    </lineage>
</organism>
<evidence type="ECO:0000256" key="1">
    <source>
        <dbReference type="SAM" id="MobiDB-lite"/>
    </source>
</evidence>
<reference evidence="2 3" key="1">
    <citation type="submission" date="2014-06" db="EMBL/GenBank/DDBJ databases">
        <title>Evolutionary Origins and Diversification of the Mycorrhizal Mutualists.</title>
        <authorList>
            <consortium name="DOE Joint Genome Institute"/>
            <consortium name="Mycorrhizal Genomics Consortium"/>
            <person name="Kohler A."/>
            <person name="Kuo A."/>
            <person name="Nagy L.G."/>
            <person name="Floudas D."/>
            <person name="Copeland A."/>
            <person name="Barry K.W."/>
            <person name="Cichocki N."/>
            <person name="Veneault-Fourrey C."/>
            <person name="LaButti K."/>
            <person name="Lindquist E.A."/>
            <person name="Lipzen A."/>
            <person name="Lundell T."/>
            <person name="Morin E."/>
            <person name="Murat C."/>
            <person name="Riley R."/>
            <person name="Ohm R."/>
            <person name="Sun H."/>
            <person name="Tunlid A."/>
            <person name="Henrissat B."/>
            <person name="Grigoriev I.V."/>
            <person name="Hibbett D.S."/>
            <person name="Martin F."/>
        </authorList>
    </citation>
    <scope>NUCLEOTIDE SEQUENCE [LARGE SCALE GENOMIC DNA]</scope>
    <source>
        <strain evidence="2 3">SS14</strain>
    </source>
</reference>
<feature type="compositionally biased region" description="Polar residues" evidence="1">
    <location>
        <begin position="29"/>
        <end position="43"/>
    </location>
</feature>
<name>A0A0C9VLK9_SPHS4</name>
<dbReference type="HOGENOM" id="CLU_2160035_0_0_1"/>
<evidence type="ECO:0000313" key="2">
    <source>
        <dbReference type="EMBL" id="KIJ42647.1"/>
    </source>
</evidence>
<feature type="compositionally biased region" description="Basic residues" evidence="1">
    <location>
        <begin position="13"/>
        <end position="26"/>
    </location>
</feature>
<keyword evidence="3" id="KW-1185">Reference proteome</keyword>
<dbReference type="AlphaFoldDB" id="A0A0C9VLK9"/>
<accession>A0A0C9VLK9</accession>